<name>C7QIS1_CATAD</name>
<proteinExistence type="predicted"/>
<evidence type="ECO:0000256" key="1">
    <source>
        <dbReference type="ARBA" id="ARBA00037217"/>
    </source>
</evidence>
<reference evidence="6 7" key="1">
    <citation type="journal article" date="2009" name="Stand. Genomic Sci.">
        <title>Complete genome sequence of Catenulispora acidiphila type strain (ID 139908).</title>
        <authorList>
            <person name="Copeland A."/>
            <person name="Lapidus A."/>
            <person name="Glavina Del Rio T."/>
            <person name="Nolan M."/>
            <person name="Lucas S."/>
            <person name="Chen F."/>
            <person name="Tice H."/>
            <person name="Cheng J.F."/>
            <person name="Bruce D."/>
            <person name="Goodwin L."/>
            <person name="Pitluck S."/>
            <person name="Mikhailova N."/>
            <person name="Pati A."/>
            <person name="Ivanova N."/>
            <person name="Mavromatis K."/>
            <person name="Chen A."/>
            <person name="Palaniappan K."/>
            <person name="Chain P."/>
            <person name="Land M."/>
            <person name="Hauser L."/>
            <person name="Chang Y.J."/>
            <person name="Jeffries C.D."/>
            <person name="Chertkov O."/>
            <person name="Brettin T."/>
            <person name="Detter J.C."/>
            <person name="Han C."/>
            <person name="Ali Z."/>
            <person name="Tindall B.J."/>
            <person name="Goker M."/>
            <person name="Bristow J."/>
            <person name="Eisen J.A."/>
            <person name="Markowitz V."/>
            <person name="Hugenholtz P."/>
            <person name="Kyrpides N.C."/>
            <person name="Klenk H.P."/>
        </authorList>
    </citation>
    <scope>NUCLEOTIDE SEQUENCE [LARGE SCALE GENOMIC DNA]</scope>
    <source>
        <strain evidence="7">DSM 44928 / JCM 14897 / NBRC 102108 / NRRL B-24433 / ID139908</strain>
    </source>
</reference>
<evidence type="ECO:0000259" key="5">
    <source>
        <dbReference type="Pfam" id="PF01593"/>
    </source>
</evidence>
<dbReference type="InterPro" id="IPR036188">
    <property type="entry name" value="FAD/NAD-bd_sf"/>
</dbReference>
<evidence type="ECO:0000313" key="6">
    <source>
        <dbReference type="EMBL" id="ACU76971.1"/>
    </source>
</evidence>
<feature type="compositionally biased region" description="Basic and acidic residues" evidence="4">
    <location>
        <begin position="18"/>
        <end position="30"/>
    </location>
</feature>
<dbReference type="PANTHER" id="PTHR10668:SF103">
    <property type="entry name" value="PYRIDINE NUCLEOTIDE-DISULFIDE OXIDOREDUCTASE DOMAIN-CONTAINING PROTEIN 2"/>
    <property type="match status" value="1"/>
</dbReference>
<dbReference type="Gene3D" id="3.50.50.60">
    <property type="entry name" value="FAD/NAD(P)-binding domain"/>
    <property type="match status" value="2"/>
</dbReference>
<dbReference type="eggNOG" id="COG1233">
    <property type="taxonomic scope" value="Bacteria"/>
</dbReference>
<comment type="subunit">
    <text evidence="2">Interacts with COX5B; this interaction may contribute to localize PYROXD2 to the inner face of the inner mitochondrial membrane.</text>
</comment>
<feature type="region of interest" description="Disordered" evidence="4">
    <location>
        <begin position="1"/>
        <end position="30"/>
    </location>
</feature>
<dbReference type="OrthoDB" id="9774675at2"/>
<sequence>MIGTRQGRTPEVTVALPERAERTPRPGASRHDVVVVGGGHNALVAAAFLARAGMRVTLLERLDAVGGAAVSASPFAGVDARLSRYSYLVSLLPYTIVRNLELVVELRSRPVSSYTPVRRSGADTGLLVERRPGAATQDSFRKLTGGEAEYRAWTRFYEQLGKLARALSPTLLNPLLGRGQLEALAREEGAGQAWEWVFEQPIGAAVERFFGDDTVRGVVLTDALIGTDSWAGDASLKQNRCFLYHVMGNGSGEWRVPIGGMGSVTEALHRSAVDAGARILTGVEVTHIEPDAGGGRAEVTYRDREGAEQVVQAGYVLAGVAPAVLTRLLGRGGAGAPQPQGTQLKINMLLDHLPPLKSGADPHVAFAGTFHIDEGAAHLSQAYKDSHAGRLPDPLPSEVYCHTLTDRSILGKDLLKRPDVQTLTLFSLHTLPGGATKEEMVRAAVAGLDAYLEEPLADCLLRDAHGEPCLEAKTTEDLQEELAMPGGHIFHRDLSWPYAERADQVGKWGVETGIDNVLICGAGARRGGGVSGIPGHNAARAVLDRVADAGRRRSSGI</sequence>
<accession>C7QIS1</accession>
<evidence type="ECO:0000256" key="3">
    <source>
        <dbReference type="ARBA" id="ARBA00040298"/>
    </source>
</evidence>
<dbReference type="Pfam" id="PF13450">
    <property type="entry name" value="NAD_binding_8"/>
    <property type="match status" value="1"/>
</dbReference>
<dbReference type="HOGENOM" id="CLU_019327_0_1_11"/>
<dbReference type="STRING" id="479433.Caci_8148"/>
<dbReference type="InParanoid" id="C7QIS1"/>
<organism evidence="6 7">
    <name type="scientific">Catenulispora acidiphila (strain DSM 44928 / JCM 14897 / NBRC 102108 / NRRL B-24433 / ID139908)</name>
    <dbReference type="NCBI Taxonomy" id="479433"/>
    <lineage>
        <taxon>Bacteria</taxon>
        <taxon>Bacillati</taxon>
        <taxon>Actinomycetota</taxon>
        <taxon>Actinomycetes</taxon>
        <taxon>Catenulisporales</taxon>
        <taxon>Catenulisporaceae</taxon>
        <taxon>Catenulispora</taxon>
    </lineage>
</organism>
<dbReference type="Pfam" id="PF01593">
    <property type="entry name" value="Amino_oxidase"/>
    <property type="match status" value="1"/>
</dbReference>
<evidence type="ECO:0000313" key="7">
    <source>
        <dbReference type="Proteomes" id="UP000000851"/>
    </source>
</evidence>
<dbReference type="KEGG" id="cai:Caci_8148"/>
<dbReference type="SUPFAM" id="SSF51905">
    <property type="entry name" value="FAD/NAD(P)-binding domain"/>
    <property type="match status" value="1"/>
</dbReference>
<dbReference type="FunCoup" id="C7QIS1">
    <property type="interactions" value="2"/>
</dbReference>
<dbReference type="EMBL" id="CP001700">
    <property type="protein sequence ID" value="ACU76971.1"/>
    <property type="molecule type" value="Genomic_DNA"/>
</dbReference>
<dbReference type="PANTHER" id="PTHR10668">
    <property type="entry name" value="PHYTOENE DEHYDROGENASE"/>
    <property type="match status" value="1"/>
</dbReference>
<keyword evidence="7" id="KW-1185">Reference proteome</keyword>
<evidence type="ECO:0000256" key="4">
    <source>
        <dbReference type="SAM" id="MobiDB-lite"/>
    </source>
</evidence>
<feature type="domain" description="Amine oxidase" evidence="5">
    <location>
        <begin position="235"/>
        <end position="414"/>
    </location>
</feature>
<dbReference type="InterPro" id="IPR002937">
    <property type="entry name" value="Amino_oxidase"/>
</dbReference>
<comment type="function">
    <text evidence="1">Probable oxidoreductase that may play a role as regulator of mitochondrial function.</text>
</comment>
<dbReference type="GO" id="GO:0005829">
    <property type="term" value="C:cytosol"/>
    <property type="evidence" value="ECO:0007669"/>
    <property type="project" value="TreeGrafter"/>
</dbReference>
<evidence type="ECO:0000256" key="2">
    <source>
        <dbReference type="ARBA" id="ARBA00038825"/>
    </source>
</evidence>
<dbReference type="AlphaFoldDB" id="C7QIS1"/>
<protein>
    <recommendedName>
        <fullName evidence="3">Pyridine nucleotide-disulfide oxidoreductase domain-containing protein 2</fullName>
    </recommendedName>
</protein>
<gene>
    <name evidence="6" type="ordered locus">Caci_8148</name>
</gene>
<dbReference type="RefSeq" id="WP_015796696.1">
    <property type="nucleotide sequence ID" value="NC_013131.1"/>
</dbReference>
<dbReference type="Proteomes" id="UP000000851">
    <property type="component" value="Chromosome"/>
</dbReference>
<dbReference type="GO" id="GO:0016491">
    <property type="term" value="F:oxidoreductase activity"/>
    <property type="evidence" value="ECO:0007669"/>
    <property type="project" value="InterPro"/>
</dbReference>